<keyword evidence="2" id="KW-0677">Repeat</keyword>
<evidence type="ECO:0000256" key="2">
    <source>
        <dbReference type="ARBA" id="ARBA00022737"/>
    </source>
</evidence>
<keyword evidence="6" id="KW-0539">Nucleus</keyword>
<keyword evidence="4" id="KW-0238">DNA-binding</keyword>
<keyword evidence="9" id="KW-1185">Reference proteome</keyword>
<dbReference type="AlphaFoldDB" id="M1AKH7"/>
<dbReference type="Pfam" id="PF02362">
    <property type="entry name" value="B3"/>
    <property type="match status" value="1"/>
</dbReference>
<organism evidence="8 9">
    <name type="scientific">Solanum tuberosum</name>
    <name type="common">Potato</name>
    <dbReference type="NCBI Taxonomy" id="4113"/>
    <lineage>
        <taxon>Eukaryota</taxon>
        <taxon>Viridiplantae</taxon>
        <taxon>Streptophyta</taxon>
        <taxon>Embryophyta</taxon>
        <taxon>Tracheophyta</taxon>
        <taxon>Spermatophyta</taxon>
        <taxon>Magnoliopsida</taxon>
        <taxon>eudicotyledons</taxon>
        <taxon>Gunneridae</taxon>
        <taxon>Pentapetalae</taxon>
        <taxon>asterids</taxon>
        <taxon>lamiids</taxon>
        <taxon>Solanales</taxon>
        <taxon>Solanaceae</taxon>
        <taxon>Solanoideae</taxon>
        <taxon>Solaneae</taxon>
        <taxon>Solanum</taxon>
    </lineage>
</organism>
<evidence type="ECO:0000256" key="4">
    <source>
        <dbReference type="ARBA" id="ARBA00023125"/>
    </source>
</evidence>
<keyword evidence="3" id="KW-0805">Transcription regulation</keyword>
<reference evidence="8" key="2">
    <citation type="submission" date="2015-06" db="UniProtKB">
        <authorList>
            <consortium name="EnsemblPlants"/>
        </authorList>
    </citation>
    <scope>IDENTIFICATION</scope>
    <source>
        <strain evidence="8">DM1-3 516 R44</strain>
    </source>
</reference>
<dbReference type="PROSITE" id="PS50863">
    <property type="entry name" value="B3"/>
    <property type="match status" value="1"/>
</dbReference>
<dbReference type="PANTHER" id="PTHR31674:SF62">
    <property type="entry name" value="B3 DOMAIN-CONTAINING PROTEIN REM14-RELATED"/>
    <property type="match status" value="1"/>
</dbReference>
<dbReference type="EnsemblPlants" id="PGSC0003DMT400024679">
    <property type="protein sequence ID" value="PGSC0003DMT400024679"/>
    <property type="gene ID" value="PGSC0003DMG402009541"/>
</dbReference>
<evidence type="ECO:0000256" key="5">
    <source>
        <dbReference type="ARBA" id="ARBA00023163"/>
    </source>
</evidence>
<dbReference type="Gene3D" id="2.40.330.10">
    <property type="entry name" value="DNA-binding pseudobarrel domain"/>
    <property type="match status" value="1"/>
</dbReference>
<reference evidence="9" key="1">
    <citation type="journal article" date="2011" name="Nature">
        <title>Genome sequence and analysis of the tuber crop potato.</title>
        <authorList>
            <consortium name="The Potato Genome Sequencing Consortium"/>
        </authorList>
    </citation>
    <scope>NUCLEOTIDE SEQUENCE [LARGE SCALE GENOMIC DNA]</scope>
    <source>
        <strain evidence="9">cv. DM1-3 516 R44</strain>
    </source>
</reference>
<evidence type="ECO:0000256" key="1">
    <source>
        <dbReference type="ARBA" id="ARBA00004123"/>
    </source>
</evidence>
<dbReference type="HOGENOM" id="CLU_2268615_0_0_1"/>
<evidence type="ECO:0000256" key="6">
    <source>
        <dbReference type="ARBA" id="ARBA00023242"/>
    </source>
</evidence>
<dbReference type="SMART" id="SM01019">
    <property type="entry name" value="B3"/>
    <property type="match status" value="1"/>
</dbReference>
<dbReference type="PANTHER" id="PTHR31674">
    <property type="entry name" value="B3 DOMAIN-CONTAINING PROTEIN REM-LIKE 3-RELATED"/>
    <property type="match status" value="1"/>
</dbReference>
<dbReference type="GO" id="GO:0003677">
    <property type="term" value="F:DNA binding"/>
    <property type="evidence" value="ECO:0007669"/>
    <property type="project" value="UniProtKB-KW"/>
</dbReference>
<evidence type="ECO:0000313" key="9">
    <source>
        <dbReference type="Proteomes" id="UP000011115"/>
    </source>
</evidence>
<comment type="subcellular location">
    <subcellularLocation>
        <location evidence="1">Nucleus</location>
    </subcellularLocation>
</comment>
<dbReference type="InterPro" id="IPR015300">
    <property type="entry name" value="DNA-bd_pseudobarrel_sf"/>
</dbReference>
<protein>
    <submittedName>
        <fullName evidence="8">DNA binding protein</fullName>
    </submittedName>
</protein>
<evidence type="ECO:0000259" key="7">
    <source>
        <dbReference type="PROSITE" id="PS50863"/>
    </source>
</evidence>
<dbReference type="SMR" id="M1AKH7"/>
<proteinExistence type="predicted"/>
<dbReference type="SUPFAM" id="SSF101936">
    <property type="entry name" value="DNA-binding pseudobarrel domain"/>
    <property type="match status" value="1"/>
</dbReference>
<evidence type="ECO:0000256" key="3">
    <source>
        <dbReference type="ARBA" id="ARBA00023015"/>
    </source>
</evidence>
<dbReference type="Proteomes" id="UP000011115">
    <property type="component" value="Unassembled WGS sequence"/>
</dbReference>
<sequence>MLNWDKFEQYLPMDFVKSNGLMIRSEMILIDEKQRSWSVWLGRTGHQFGIKRGWTQFRNANGIQVGDTYKFELINNGTIPIAHVNILGVKDANRQASQKPLTG</sequence>
<dbReference type="CDD" id="cd10017">
    <property type="entry name" value="B3_DNA"/>
    <property type="match status" value="1"/>
</dbReference>
<accession>M1AKH7</accession>
<dbReference type="InterPro" id="IPR003340">
    <property type="entry name" value="B3_DNA-bd"/>
</dbReference>
<dbReference type="Gramene" id="PGSC0003DMT400024679">
    <property type="protein sequence ID" value="PGSC0003DMT400024679"/>
    <property type="gene ID" value="PGSC0003DMG402009541"/>
</dbReference>
<dbReference type="GO" id="GO:0005634">
    <property type="term" value="C:nucleus"/>
    <property type="evidence" value="ECO:0007669"/>
    <property type="project" value="UniProtKB-SubCell"/>
</dbReference>
<name>M1AKH7_SOLTU</name>
<evidence type="ECO:0000313" key="8">
    <source>
        <dbReference type="EnsemblPlants" id="PGSC0003DMT400024679"/>
    </source>
</evidence>
<dbReference type="InterPro" id="IPR039218">
    <property type="entry name" value="REM_fam"/>
</dbReference>
<feature type="domain" description="TF-B3" evidence="7">
    <location>
        <begin position="1"/>
        <end position="87"/>
    </location>
</feature>
<dbReference type="ExpressionAtlas" id="M1AKH7">
    <property type="expression patterns" value="baseline and differential"/>
</dbReference>
<keyword evidence="5" id="KW-0804">Transcription</keyword>